<proteinExistence type="predicted"/>
<evidence type="ECO:0000313" key="2">
    <source>
        <dbReference type="EMBL" id="KKW06416.1"/>
    </source>
</evidence>
<feature type="coiled-coil region" evidence="1">
    <location>
        <begin position="29"/>
        <end position="59"/>
    </location>
</feature>
<name>A0A0G1VIY6_9BACT</name>
<gene>
    <name evidence="2" type="ORF">UY39_C0037G0001</name>
</gene>
<organism evidence="2 3">
    <name type="scientific">Candidatus Kaiserbacteria bacterium GW2011_GWC2_49_12</name>
    <dbReference type="NCBI Taxonomy" id="1618675"/>
    <lineage>
        <taxon>Bacteria</taxon>
        <taxon>Candidatus Kaiseribacteriota</taxon>
    </lineage>
</organism>
<dbReference type="EMBL" id="LCPV01000037">
    <property type="protein sequence ID" value="KKW06416.1"/>
    <property type="molecule type" value="Genomic_DNA"/>
</dbReference>
<evidence type="ECO:0000313" key="3">
    <source>
        <dbReference type="Proteomes" id="UP000034589"/>
    </source>
</evidence>
<protein>
    <submittedName>
        <fullName evidence="2">Uncharacterized protein</fullName>
    </submittedName>
</protein>
<reference evidence="2 3" key="1">
    <citation type="journal article" date="2015" name="Nature">
        <title>rRNA introns, odd ribosomes, and small enigmatic genomes across a large radiation of phyla.</title>
        <authorList>
            <person name="Brown C.T."/>
            <person name="Hug L.A."/>
            <person name="Thomas B.C."/>
            <person name="Sharon I."/>
            <person name="Castelle C.J."/>
            <person name="Singh A."/>
            <person name="Wilkins M.J."/>
            <person name="Williams K.H."/>
            <person name="Banfield J.F."/>
        </authorList>
    </citation>
    <scope>NUCLEOTIDE SEQUENCE [LARGE SCALE GENOMIC DNA]</scope>
</reference>
<accession>A0A0G1VIY6</accession>
<comment type="caution">
    <text evidence="2">The sequence shown here is derived from an EMBL/GenBank/DDBJ whole genome shotgun (WGS) entry which is preliminary data.</text>
</comment>
<dbReference type="Proteomes" id="UP000034589">
    <property type="component" value="Unassembled WGS sequence"/>
</dbReference>
<keyword evidence="1" id="KW-0175">Coiled coil</keyword>
<feature type="non-terminal residue" evidence="2">
    <location>
        <position position="104"/>
    </location>
</feature>
<evidence type="ECO:0000256" key="1">
    <source>
        <dbReference type="SAM" id="Coils"/>
    </source>
</evidence>
<sequence length="104" mass="11926">MIRLIISAIAFVVALGIFFMYTQPTYDSTRELKDKIRQYNQALDKAAELQQLKQALLSRYNAFDPTDLSRLQKLLPNHVDNVRLILDIDNLAGRYGMALQNVVI</sequence>
<dbReference type="AlphaFoldDB" id="A0A0G1VIY6"/>